<keyword evidence="1" id="KW-0472">Membrane</keyword>
<dbReference type="AlphaFoldDB" id="A0A240E5U2"/>
<evidence type="ECO:0000313" key="2">
    <source>
        <dbReference type="EMBL" id="SNX43952.1"/>
    </source>
</evidence>
<keyword evidence="3" id="KW-1185">Reference proteome</keyword>
<evidence type="ECO:0000313" key="3">
    <source>
        <dbReference type="Proteomes" id="UP000219042"/>
    </source>
</evidence>
<dbReference type="EMBL" id="OANT01000002">
    <property type="protein sequence ID" value="SNX43952.1"/>
    <property type="molecule type" value="Genomic_DNA"/>
</dbReference>
<dbReference type="Proteomes" id="UP000219042">
    <property type="component" value="Unassembled WGS sequence"/>
</dbReference>
<sequence>MQKNKSLSVREVGIMNTNKAYLGVYMALALAANVAYHALVSNLFT</sequence>
<accession>A0A240E5U2</accession>
<keyword evidence="1" id="KW-0812">Transmembrane</keyword>
<protein>
    <submittedName>
        <fullName evidence="2">Uncharacterized protein</fullName>
    </submittedName>
</protein>
<proteinExistence type="predicted"/>
<evidence type="ECO:0000256" key="1">
    <source>
        <dbReference type="SAM" id="Phobius"/>
    </source>
</evidence>
<gene>
    <name evidence="2" type="ORF">SAMN05421731_102110</name>
</gene>
<name>A0A240E5U2_9GAMM</name>
<keyword evidence="1" id="KW-1133">Transmembrane helix</keyword>
<feature type="transmembrane region" description="Helical" evidence="1">
    <location>
        <begin position="20"/>
        <end position="39"/>
    </location>
</feature>
<organism evidence="2 3">
    <name type="scientific">Acinetobacter puyangensis</name>
    <dbReference type="NCBI Taxonomy" id="1096779"/>
    <lineage>
        <taxon>Bacteria</taxon>
        <taxon>Pseudomonadati</taxon>
        <taxon>Pseudomonadota</taxon>
        <taxon>Gammaproteobacteria</taxon>
        <taxon>Moraxellales</taxon>
        <taxon>Moraxellaceae</taxon>
        <taxon>Acinetobacter</taxon>
    </lineage>
</organism>
<reference evidence="3" key="1">
    <citation type="submission" date="2016-09" db="EMBL/GenBank/DDBJ databases">
        <authorList>
            <person name="Varghese N."/>
            <person name="Submissions S."/>
        </authorList>
    </citation>
    <scope>NUCLEOTIDE SEQUENCE [LARGE SCALE GENOMIC DNA]</scope>
    <source>
        <strain evidence="3">ANC 4466</strain>
    </source>
</reference>